<dbReference type="PRINTS" id="PR00344">
    <property type="entry name" value="BCTRLSENSOR"/>
</dbReference>
<dbReference type="AlphaFoldDB" id="A0A939NJ71"/>
<evidence type="ECO:0000259" key="14">
    <source>
        <dbReference type="PROSITE" id="PS50109"/>
    </source>
</evidence>
<evidence type="ECO:0000256" key="10">
    <source>
        <dbReference type="ARBA" id="ARBA00023012"/>
    </source>
</evidence>
<keyword evidence="10" id="KW-0902">Two-component regulatory system</keyword>
<dbReference type="Gene3D" id="3.30.565.10">
    <property type="entry name" value="Histidine kinase-like ATPase, C-terminal domain"/>
    <property type="match status" value="1"/>
</dbReference>
<reference evidence="15" key="1">
    <citation type="submission" date="2021-03" db="EMBL/GenBank/DDBJ databases">
        <title>Molecular epidemiology and mechanisms of colistin and carbapenem resistance in Enterobacteriaceae from clinical isolates, the environment and porcine samples in Pretoria, South Africa.</title>
        <authorList>
            <person name="Bogoshi D."/>
            <person name="Mbelle N.M."/>
            <person name="Naidoo V."/>
            <person name="Osei Sekyere J."/>
        </authorList>
    </citation>
    <scope>NUCLEOTIDE SEQUENCE</scope>
    <source>
        <strain evidence="15">C027</strain>
    </source>
</reference>
<evidence type="ECO:0000256" key="12">
    <source>
        <dbReference type="ARBA" id="ARBA00041011"/>
    </source>
</evidence>
<evidence type="ECO:0000256" key="8">
    <source>
        <dbReference type="ARBA" id="ARBA00022777"/>
    </source>
</evidence>
<keyword evidence="9" id="KW-1133">Transmembrane helix</keyword>
<feature type="region of interest" description="Disordered" evidence="13">
    <location>
        <begin position="1"/>
        <end position="31"/>
    </location>
</feature>
<evidence type="ECO:0000256" key="13">
    <source>
        <dbReference type="SAM" id="MobiDB-lite"/>
    </source>
</evidence>
<dbReference type="PANTHER" id="PTHR44936">
    <property type="entry name" value="SENSOR PROTEIN CREC"/>
    <property type="match status" value="1"/>
</dbReference>
<keyword evidence="8" id="KW-0418">Kinase</keyword>
<evidence type="ECO:0000256" key="5">
    <source>
        <dbReference type="ARBA" id="ARBA00022553"/>
    </source>
</evidence>
<organism evidence="15 16">
    <name type="scientific">Klebsiella pneumoniae</name>
    <dbReference type="NCBI Taxonomy" id="573"/>
    <lineage>
        <taxon>Bacteria</taxon>
        <taxon>Pseudomonadati</taxon>
        <taxon>Pseudomonadota</taxon>
        <taxon>Gammaproteobacteria</taxon>
        <taxon>Enterobacterales</taxon>
        <taxon>Enterobacteriaceae</taxon>
        <taxon>Klebsiella/Raoultella group</taxon>
        <taxon>Klebsiella</taxon>
        <taxon>Klebsiella pneumoniae complex</taxon>
    </lineage>
</organism>
<dbReference type="PROSITE" id="PS50109">
    <property type="entry name" value="HIS_KIN"/>
    <property type="match status" value="1"/>
</dbReference>
<comment type="subcellular location">
    <subcellularLocation>
        <location evidence="2">Cell inner membrane</location>
        <topology evidence="2">Multi-pass membrane protein</topology>
    </subcellularLocation>
</comment>
<keyword evidence="5" id="KW-0597">Phosphoprotein</keyword>
<dbReference type="GO" id="GO:0005886">
    <property type="term" value="C:plasma membrane"/>
    <property type="evidence" value="ECO:0007669"/>
    <property type="project" value="UniProtKB-SubCell"/>
</dbReference>
<comment type="catalytic activity">
    <reaction evidence="1">
        <text>ATP + protein L-histidine = ADP + protein N-phospho-L-histidine.</text>
        <dbReference type="EC" id="2.7.13.3"/>
    </reaction>
</comment>
<evidence type="ECO:0000256" key="11">
    <source>
        <dbReference type="ARBA" id="ARBA00023136"/>
    </source>
</evidence>
<keyword evidence="7" id="KW-0812">Transmembrane</keyword>
<keyword evidence="4" id="KW-0997">Cell inner membrane</keyword>
<evidence type="ECO:0000256" key="6">
    <source>
        <dbReference type="ARBA" id="ARBA00022679"/>
    </source>
</evidence>
<dbReference type="InterPro" id="IPR004358">
    <property type="entry name" value="Sig_transdc_His_kin-like_C"/>
</dbReference>
<evidence type="ECO:0000313" key="16">
    <source>
        <dbReference type="Proteomes" id="UP000664002"/>
    </source>
</evidence>
<dbReference type="SMART" id="SM00387">
    <property type="entry name" value="HATPase_c"/>
    <property type="match status" value="1"/>
</dbReference>
<dbReference type="InterPro" id="IPR005467">
    <property type="entry name" value="His_kinase_dom"/>
</dbReference>
<evidence type="ECO:0000256" key="4">
    <source>
        <dbReference type="ARBA" id="ARBA00022519"/>
    </source>
</evidence>
<dbReference type="EMBL" id="JAGETM010000039">
    <property type="protein sequence ID" value="MBO1997839.1"/>
    <property type="molecule type" value="Genomic_DNA"/>
</dbReference>
<dbReference type="InterPro" id="IPR050980">
    <property type="entry name" value="2C_sensor_his_kinase"/>
</dbReference>
<name>A0A939NJ71_KLEPN</name>
<evidence type="ECO:0000256" key="2">
    <source>
        <dbReference type="ARBA" id="ARBA00004429"/>
    </source>
</evidence>
<evidence type="ECO:0000313" key="15">
    <source>
        <dbReference type="EMBL" id="MBO1997839.1"/>
    </source>
</evidence>
<dbReference type="Proteomes" id="UP000664002">
    <property type="component" value="Unassembled WGS sequence"/>
</dbReference>
<accession>A0A939NJ71</accession>
<keyword evidence="11" id="KW-0472">Membrane</keyword>
<evidence type="ECO:0000256" key="3">
    <source>
        <dbReference type="ARBA" id="ARBA00012438"/>
    </source>
</evidence>
<keyword evidence="4" id="KW-1003">Cell membrane</keyword>
<keyword evidence="6" id="KW-0808">Transferase</keyword>
<evidence type="ECO:0000256" key="1">
    <source>
        <dbReference type="ARBA" id="ARBA00000085"/>
    </source>
</evidence>
<evidence type="ECO:0000256" key="9">
    <source>
        <dbReference type="ARBA" id="ARBA00022989"/>
    </source>
</evidence>
<dbReference type="InterPro" id="IPR036890">
    <property type="entry name" value="HATPase_C_sf"/>
</dbReference>
<protein>
    <recommendedName>
        <fullName evidence="12">Sensor histidine kinase EnvZ</fullName>
        <ecNumber evidence="3">2.7.13.3</ecNumber>
    </recommendedName>
</protein>
<dbReference type="InterPro" id="IPR003594">
    <property type="entry name" value="HATPase_dom"/>
</dbReference>
<dbReference type="PANTHER" id="PTHR44936:SF5">
    <property type="entry name" value="SENSOR HISTIDINE KINASE ENVZ"/>
    <property type="match status" value="1"/>
</dbReference>
<dbReference type="Pfam" id="PF02518">
    <property type="entry name" value="HATPase_c"/>
    <property type="match status" value="1"/>
</dbReference>
<dbReference type="EC" id="2.7.13.3" evidence="3"/>
<dbReference type="GO" id="GO:0000155">
    <property type="term" value="F:phosphorelay sensor kinase activity"/>
    <property type="evidence" value="ECO:0007669"/>
    <property type="project" value="TreeGrafter"/>
</dbReference>
<comment type="caution">
    <text evidence="15">The sequence shown here is derived from an EMBL/GenBank/DDBJ whole genome shotgun (WGS) entry which is preliminary data.</text>
</comment>
<sequence>MDQGQQRQRSEPGTVPVEDDGPGIKPEQREHLFQPFVRGDSARSTSGTGLGLAIVQRIIDNHNGRLEIGSSERGGLLIRAAAGAPDAGADETRRGELIAPRLAAQDVAQ</sequence>
<evidence type="ECO:0000256" key="7">
    <source>
        <dbReference type="ARBA" id="ARBA00022692"/>
    </source>
</evidence>
<feature type="domain" description="Histidine kinase" evidence="14">
    <location>
        <begin position="15"/>
        <end position="86"/>
    </location>
</feature>
<proteinExistence type="predicted"/>
<gene>
    <name evidence="15" type="ORF">J4730_27955</name>
</gene>
<dbReference type="SUPFAM" id="SSF55874">
    <property type="entry name" value="ATPase domain of HSP90 chaperone/DNA topoisomerase II/histidine kinase"/>
    <property type="match status" value="1"/>
</dbReference>